<organism evidence="2">
    <name type="scientific">Calypogeia fissa associated deltaflexivirus</name>
    <dbReference type="NCBI Taxonomy" id="2933106"/>
    <lineage>
        <taxon>Viruses</taxon>
        <taxon>Riboviria</taxon>
        <taxon>Orthornavirae</taxon>
        <taxon>Kitrinoviricota</taxon>
        <taxon>Alsuviricetes</taxon>
        <taxon>Tymovirales</taxon>
        <taxon>Deltaflexiviridae</taxon>
        <taxon>Deltaflexivirus</taxon>
    </lineage>
</organism>
<gene>
    <name evidence="2" type="primary">hypothetical protein 3</name>
</gene>
<evidence type="ECO:0000256" key="1">
    <source>
        <dbReference type="SAM" id="Phobius"/>
    </source>
</evidence>
<keyword evidence="1" id="KW-0472">Membrane</keyword>
<proteinExistence type="predicted"/>
<keyword evidence="1" id="KW-0812">Transmembrane</keyword>
<sequence>MLPWLLAYIPLSSSSFLGWILLLFLMFLCPPLHLRRKTHHNLRKHRRIMTVANLLGLMPPQVTPARITLLLKSSSTVMTTTLTRSLTLMSRFFGTMTLRLDRIGLLCLRITAC</sequence>
<protein>
    <submittedName>
        <fullName evidence="2">Uncharacterized protein</fullName>
    </submittedName>
</protein>
<name>A0A9C7GWK4_9VIRU</name>
<evidence type="ECO:0000313" key="2">
    <source>
        <dbReference type="EMBL" id="CAI5383918.1"/>
    </source>
</evidence>
<dbReference type="EMBL" id="OX380419">
    <property type="protein sequence ID" value="CAI5383918.1"/>
    <property type="molecule type" value="Genomic_RNA"/>
</dbReference>
<accession>A0A9C7GWK4</accession>
<reference evidence="2" key="1">
    <citation type="submission" date="2022-11" db="EMBL/GenBank/DDBJ databases">
        <authorList>
            <person name="Mifsud CO J."/>
            <person name="Holmes C E."/>
            <person name="Gallagher V R."/>
            <person name="Geoghegan L J."/>
        </authorList>
    </citation>
    <scope>NUCLEOTIDE SEQUENCE</scope>
</reference>
<feature type="transmembrane region" description="Helical" evidence="1">
    <location>
        <begin position="16"/>
        <end position="34"/>
    </location>
</feature>
<keyword evidence="1" id="KW-1133">Transmembrane helix</keyword>